<gene>
    <name evidence="1" type="ORF">MLD38_010323</name>
</gene>
<keyword evidence="2" id="KW-1185">Reference proteome</keyword>
<evidence type="ECO:0000313" key="2">
    <source>
        <dbReference type="Proteomes" id="UP001057402"/>
    </source>
</evidence>
<protein>
    <submittedName>
        <fullName evidence="1">Uncharacterized protein</fullName>
    </submittedName>
</protein>
<name>A0ACB9R2K5_9MYRT</name>
<proteinExistence type="predicted"/>
<dbReference type="EMBL" id="CM042883">
    <property type="protein sequence ID" value="KAI4372036.1"/>
    <property type="molecule type" value="Genomic_DNA"/>
</dbReference>
<evidence type="ECO:0000313" key="1">
    <source>
        <dbReference type="EMBL" id="KAI4372036.1"/>
    </source>
</evidence>
<dbReference type="Proteomes" id="UP001057402">
    <property type="component" value="Chromosome 4"/>
</dbReference>
<sequence length="98" mass="11160">MCQLRGLFISLTYITANVREKNNRQIVAAAYMVEHSIKSTLKCGRCCNVKAAGDVGEVLEMRLKVEGLEQGQYEFWTESNDECGVKDESQMEFVKNFK</sequence>
<accession>A0ACB9R2K5</accession>
<organism evidence="1 2">
    <name type="scientific">Melastoma candidum</name>
    <dbReference type="NCBI Taxonomy" id="119954"/>
    <lineage>
        <taxon>Eukaryota</taxon>
        <taxon>Viridiplantae</taxon>
        <taxon>Streptophyta</taxon>
        <taxon>Embryophyta</taxon>
        <taxon>Tracheophyta</taxon>
        <taxon>Spermatophyta</taxon>
        <taxon>Magnoliopsida</taxon>
        <taxon>eudicotyledons</taxon>
        <taxon>Gunneridae</taxon>
        <taxon>Pentapetalae</taxon>
        <taxon>rosids</taxon>
        <taxon>malvids</taxon>
        <taxon>Myrtales</taxon>
        <taxon>Melastomataceae</taxon>
        <taxon>Melastomatoideae</taxon>
        <taxon>Melastomateae</taxon>
        <taxon>Melastoma</taxon>
    </lineage>
</organism>
<comment type="caution">
    <text evidence="1">The sequence shown here is derived from an EMBL/GenBank/DDBJ whole genome shotgun (WGS) entry which is preliminary data.</text>
</comment>
<reference evidence="2" key="1">
    <citation type="journal article" date="2023" name="Front. Plant Sci.">
        <title>Chromosomal-level genome assembly of Melastoma candidum provides insights into trichome evolution.</title>
        <authorList>
            <person name="Zhong Y."/>
            <person name="Wu W."/>
            <person name="Sun C."/>
            <person name="Zou P."/>
            <person name="Liu Y."/>
            <person name="Dai S."/>
            <person name="Zhou R."/>
        </authorList>
    </citation>
    <scope>NUCLEOTIDE SEQUENCE [LARGE SCALE GENOMIC DNA]</scope>
</reference>